<keyword evidence="1" id="KW-0489">Methyltransferase</keyword>
<evidence type="ECO:0000256" key="1">
    <source>
        <dbReference type="ARBA" id="ARBA00022603"/>
    </source>
</evidence>
<dbReference type="GO" id="GO:0032259">
    <property type="term" value="P:methylation"/>
    <property type="evidence" value="ECO:0007669"/>
    <property type="project" value="UniProtKB-KW"/>
</dbReference>
<dbReference type="InterPro" id="IPR029063">
    <property type="entry name" value="SAM-dependent_MTases_sf"/>
</dbReference>
<dbReference type="GO" id="GO:0071770">
    <property type="term" value="P:DIM/DIP cell wall layer assembly"/>
    <property type="evidence" value="ECO:0007669"/>
    <property type="project" value="TreeGrafter"/>
</dbReference>
<dbReference type="Pfam" id="PF13578">
    <property type="entry name" value="Methyltransf_24"/>
    <property type="match status" value="1"/>
</dbReference>
<keyword evidence="2" id="KW-0808">Transferase</keyword>
<sequence length="192" mass="21901">VRCAKEYYNFYNTIPLEMHMAYNFAIQQNLKEVTKVLDIIGDRKFNSFVELGCSWGGTLWLYSNLFCTKDSDIMGLDSHEDRALTYTVEQIQKIRPKMTFNKNSTAIGQGVNLSIDLLHIDAGHTYEAASNDFRMWSPHVIKGGFILVHDVVLHPGVIQWFGEFSSQFSGDYKITKITEPPYTCGIAVMEKL</sequence>
<proteinExistence type="predicted"/>
<comment type="caution">
    <text evidence="3">The sequence shown here is derived from an EMBL/GenBank/DDBJ whole genome shotgun (WGS) entry which is preliminary data.</text>
</comment>
<dbReference type="PANTHER" id="PTHR40048:SF1">
    <property type="entry name" value="RHAMNOSYL O-METHYLTRANSFERASE"/>
    <property type="match status" value="1"/>
</dbReference>
<dbReference type="PANTHER" id="PTHR40048">
    <property type="entry name" value="RHAMNOSYL O-METHYLTRANSFERASE"/>
    <property type="match status" value="1"/>
</dbReference>
<dbReference type="AlphaFoldDB" id="X0X0U9"/>
<reference evidence="3" key="1">
    <citation type="journal article" date="2014" name="Front. Microbiol.">
        <title>High frequency of phylogenetically diverse reductive dehalogenase-homologous genes in deep subseafloor sedimentary metagenomes.</title>
        <authorList>
            <person name="Kawai M."/>
            <person name="Futagami T."/>
            <person name="Toyoda A."/>
            <person name="Takaki Y."/>
            <person name="Nishi S."/>
            <person name="Hori S."/>
            <person name="Arai W."/>
            <person name="Tsubouchi T."/>
            <person name="Morono Y."/>
            <person name="Uchiyama I."/>
            <person name="Ito T."/>
            <person name="Fujiyama A."/>
            <person name="Inagaki F."/>
            <person name="Takami H."/>
        </authorList>
    </citation>
    <scope>NUCLEOTIDE SEQUENCE</scope>
    <source>
        <strain evidence="3">Expedition CK06-06</strain>
    </source>
</reference>
<evidence type="ECO:0000256" key="2">
    <source>
        <dbReference type="ARBA" id="ARBA00022679"/>
    </source>
</evidence>
<evidence type="ECO:0008006" key="4">
    <source>
        <dbReference type="Google" id="ProtNLM"/>
    </source>
</evidence>
<dbReference type="Gene3D" id="3.40.50.150">
    <property type="entry name" value="Vaccinia Virus protein VP39"/>
    <property type="match status" value="1"/>
</dbReference>
<protein>
    <recommendedName>
        <fullName evidence="4">Methyltransferase domain-containing protein</fullName>
    </recommendedName>
</protein>
<organism evidence="3">
    <name type="scientific">marine sediment metagenome</name>
    <dbReference type="NCBI Taxonomy" id="412755"/>
    <lineage>
        <taxon>unclassified sequences</taxon>
        <taxon>metagenomes</taxon>
        <taxon>ecological metagenomes</taxon>
    </lineage>
</organism>
<gene>
    <name evidence="3" type="ORF">S01H1_58314</name>
</gene>
<dbReference type="EMBL" id="BARS01038090">
    <property type="protein sequence ID" value="GAG18631.1"/>
    <property type="molecule type" value="Genomic_DNA"/>
</dbReference>
<dbReference type="GO" id="GO:0008168">
    <property type="term" value="F:methyltransferase activity"/>
    <property type="evidence" value="ECO:0007669"/>
    <property type="project" value="UniProtKB-KW"/>
</dbReference>
<accession>X0X0U9</accession>
<name>X0X0U9_9ZZZZ</name>
<evidence type="ECO:0000313" key="3">
    <source>
        <dbReference type="EMBL" id="GAG18631.1"/>
    </source>
</evidence>
<feature type="non-terminal residue" evidence="3">
    <location>
        <position position="1"/>
    </location>
</feature>
<dbReference type="GO" id="GO:0005886">
    <property type="term" value="C:plasma membrane"/>
    <property type="evidence" value="ECO:0007669"/>
    <property type="project" value="TreeGrafter"/>
</dbReference>
<dbReference type="SUPFAM" id="SSF53335">
    <property type="entry name" value="S-adenosyl-L-methionine-dependent methyltransferases"/>
    <property type="match status" value="1"/>
</dbReference>